<dbReference type="EMBL" id="HBIP01024909">
    <property type="protein sequence ID" value="CAE0499909.1"/>
    <property type="molecule type" value="Transcribed_RNA"/>
</dbReference>
<protein>
    <submittedName>
        <fullName evidence="1">Uncharacterized protein</fullName>
    </submittedName>
</protein>
<evidence type="ECO:0000313" key="1">
    <source>
        <dbReference type="EMBL" id="CAE0499909.1"/>
    </source>
</evidence>
<organism evidence="1">
    <name type="scientific">Dunaliella tertiolecta</name>
    <name type="common">Green alga</name>
    <dbReference type="NCBI Taxonomy" id="3047"/>
    <lineage>
        <taxon>Eukaryota</taxon>
        <taxon>Viridiplantae</taxon>
        <taxon>Chlorophyta</taxon>
        <taxon>core chlorophytes</taxon>
        <taxon>Chlorophyceae</taxon>
        <taxon>CS clade</taxon>
        <taxon>Chlamydomonadales</taxon>
        <taxon>Dunaliellaceae</taxon>
        <taxon>Dunaliella</taxon>
    </lineage>
</organism>
<sequence>MLLGELSARRLHGPGLNGCAGTGLSPVSMSRGGGGVKRNSAGCFPPQQDCISKWLQVLSYLLCALSLPQCTHEFLVQPDSQVPSLQETVHSLLNSVGCATSEHPHDTTSEHPHDK</sequence>
<name>A0A7S3R1Z9_DUNTE</name>
<proteinExistence type="predicted"/>
<dbReference type="AlphaFoldDB" id="A0A7S3R1Z9"/>
<gene>
    <name evidence="1" type="ORF">DTER00134_LOCUS14982</name>
</gene>
<accession>A0A7S3R1Z9</accession>
<reference evidence="1" key="1">
    <citation type="submission" date="2021-01" db="EMBL/GenBank/DDBJ databases">
        <authorList>
            <person name="Corre E."/>
            <person name="Pelletier E."/>
            <person name="Niang G."/>
            <person name="Scheremetjew M."/>
            <person name="Finn R."/>
            <person name="Kale V."/>
            <person name="Holt S."/>
            <person name="Cochrane G."/>
            <person name="Meng A."/>
            <person name="Brown T."/>
            <person name="Cohen L."/>
        </authorList>
    </citation>
    <scope>NUCLEOTIDE SEQUENCE</scope>
    <source>
        <strain evidence="1">CCMP1320</strain>
    </source>
</reference>